<dbReference type="SUPFAM" id="SSF56854">
    <property type="entry name" value="Bcl-2 inhibitors of programmed cell death"/>
    <property type="match status" value="1"/>
</dbReference>
<keyword evidence="7" id="KW-1185">Reference proteome</keyword>
<dbReference type="Proteomes" id="UP000077875">
    <property type="component" value="Chromosome"/>
</dbReference>
<dbReference type="NCBIfam" id="NF037995">
    <property type="entry name" value="TRAP_S1"/>
    <property type="match status" value="1"/>
</dbReference>
<accession>A0A172YK30</accession>
<dbReference type="EMBL" id="CP015243">
    <property type="protein sequence ID" value="ANF59512.1"/>
    <property type="molecule type" value="Genomic_DNA"/>
</dbReference>
<dbReference type="PIRSF" id="PIRSF006470">
    <property type="entry name" value="DctB"/>
    <property type="match status" value="1"/>
</dbReference>
<evidence type="ECO:0000313" key="7">
    <source>
        <dbReference type="Proteomes" id="UP000077875"/>
    </source>
</evidence>
<dbReference type="AlphaFoldDB" id="A0A172YK30"/>
<gene>
    <name evidence="6" type="ORF">A5892_05695</name>
</gene>
<evidence type="ECO:0000256" key="1">
    <source>
        <dbReference type="ARBA" id="ARBA00004196"/>
    </source>
</evidence>
<sequence>MIGFGLCVAFSLCAVQPAQAAEYVLKFGHLANQQNVWHRAALRFKERVEADSGGRIEVRVYPSDQLGGELDMINSIQLGIADMTITGESLQNWAPKAALMAAPYAFRDREQLRRAVEGEVGEEIGAQINQRTGLIPLTWLERGPRELTANRPISHPDDLRGIRLRVPNVPLFVATWQALGARPTPMAFSEVFTSLQQSTIEGQENPLDLIESGSLFEVQSHVSLTHHVRGWIYVVIGQRQLERMPQELQRVVREAADEMQRYHAELFEQDQQRLDQTLRERGMVFVEVDQEAFAEQAREAVLGALNEEQRALFEKIQAL</sequence>
<evidence type="ECO:0000256" key="3">
    <source>
        <dbReference type="ARBA" id="ARBA00022448"/>
    </source>
</evidence>
<dbReference type="KEGG" id="haa:A5892_05695"/>
<dbReference type="InterPro" id="IPR036834">
    <property type="entry name" value="Bcl-2-like_sf"/>
</dbReference>
<evidence type="ECO:0000256" key="2">
    <source>
        <dbReference type="ARBA" id="ARBA00009023"/>
    </source>
</evidence>
<keyword evidence="3" id="KW-0813">Transport</keyword>
<dbReference type="CDD" id="cd13603">
    <property type="entry name" value="PBP2_TRAP_Siap_TeaA_like"/>
    <property type="match status" value="1"/>
</dbReference>
<dbReference type="Pfam" id="PF03480">
    <property type="entry name" value="DctP"/>
    <property type="match status" value="1"/>
</dbReference>
<keyword evidence="4 5" id="KW-0732">Signal</keyword>
<evidence type="ECO:0000256" key="4">
    <source>
        <dbReference type="ARBA" id="ARBA00022729"/>
    </source>
</evidence>
<comment type="subcellular location">
    <subcellularLocation>
        <location evidence="1">Cell envelope</location>
    </subcellularLocation>
</comment>
<dbReference type="NCBIfam" id="TIGR00787">
    <property type="entry name" value="dctP"/>
    <property type="match status" value="1"/>
</dbReference>
<comment type="similarity">
    <text evidence="2">Belongs to the bacterial solute-binding protein 7 family.</text>
</comment>
<feature type="chain" id="PRO_5008004788" evidence="5">
    <location>
        <begin position="21"/>
        <end position="319"/>
    </location>
</feature>
<evidence type="ECO:0000256" key="5">
    <source>
        <dbReference type="SAM" id="SignalP"/>
    </source>
</evidence>
<dbReference type="InterPro" id="IPR038404">
    <property type="entry name" value="TRAP_DctP_sf"/>
</dbReference>
<dbReference type="PANTHER" id="PTHR33376:SF4">
    <property type="entry name" value="SIALIC ACID-BINDING PERIPLASMIC PROTEIN SIAP"/>
    <property type="match status" value="1"/>
</dbReference>
<dbReference type="GO" id="GO:0030288">
    <property type="term" value="C:outer membrane-bounded periplasmic space"/>
    <property type="evidence" value="ECO:0007669"/>
    <property type="project" value="InterPro"/>
</dbReference>
<dbReference type="GO" id="GO:0055085">
    <property type="term" value="P:transmembrane transport"/>
    <property type="evidence" value="ECO:0007669"/>
    <property type="project" value="InterPro"/>
</dbReference>
<dbReference type="STRING" id="376489.A5892_05695"/>
<dbReference type="InterPro" id="IPR004682">
    <property type="entry name" value="TRAP_DctP"/>
</dbReference>
<protein>
    <submittedName>
        <fullName evidence="6">C4-dicarboxylate ABC transporter</fullName>
    </submittedName>
</protein>
<evidence type="ECO:0000313" key="6">
    <source>
        <dbReference type="EMBL" id="ANF59512.1"/>
    </source>
</evidence>
<name>A0A172YK30_9GAMM</name>
<feature type="signal peptide" evidence="5">
    <location>
        <begin position="1"/>
        <end position="20"/>
    </location>
</feature>
<reference evidence="6 7" key="1">
    <citation type="submission" date="2016-04" db="EMBL/GenBank/DDBJ databases">
        <title>Complete Genome Sequence of Halotalea alkalilenta IHB B 13600.</title>
        <authorList>
            <person name="Swarnkar M.K."/>
            <person name="Sharma A."/>
            <person name="Kaushal K."/>
            <person name="Soni R."/>
            <person name="Rana S."/>
            <person name="Singh A.K."/>
            <person name="Gulati A."/>
        </authorList>
    </citation>
    <scope>NUCLEOTIDE SEQUENCE [LARGE SCALE GENOMIC DNA]</scope>
    <source>
        <strain evidence="6 7">IHB B 13600</strain>
    </source>
</reference>
<dbReference type="Gene3D" id="3.40.190.170">
    <property type="entry name" value="Bacterial extracellular solute-binding protein, family 7"/>
    <property type="match status" value="1"/>
</dbReference>
<proteinExistence type="inferred from homology"/>
<dbReference type="PANTHER" id="PTHR33376">
    <property type="match status" value="1"/>
</dbReference>
<dbReference type="InterPro" id="IPR018389">
    <property type="entry name" value="DctP_fam"/>
</dbReference>
<organism evidence="6 7">
    <name type="scientific">Halotalea alkalilenta</name>
    <dbReference type="NCBI Taxonomy" id="376489"/>
    <lineage>
        <taxon>Bacteria</taxon>
        <taxon>Pseudomonadati</taxon>
        <taxon>Pseudomonadota</taxon>
        <taxon>Gammaproteobacteria</taxon>
        <taxon>Oceanospirillales</taxon>
        <taxon>Halomonadaceae</taxon>
        <taxon>Halotalea</taxon>
    </lineage>
</organism>